<evidence type="ECO:0000313" key="4">
    <source>
        <dbReference type="EMBL" id="GIY21659.1"/>
    </source>
</evidence>
<feature type="region of interest" description="Disordered" evidence="1">
    <location>
        <begin position="435"/>
        <end position="457"/>
    </location>
</feature>
<dbReference type="InterPro" id="IPR029145">
    <property type="entry name" value="NBAS_N"/>
</dbReference>
<dbReference type="Gene3D" id="2.130.10.10">
    <property type="entry name" value="YVTN repeat-like/Quinoprotein amine dehydrogenase"/>
    <property type="match status" value="1"/>
</dbReference>
<feature type="domain" description="Neuroblastoma-amplified sequence N-terminal" evidence="2">
    <location>
        <begin position="73"/>
        <end position="350"/>
    </location>
</feature>
<evidence type="ECO:0000259" key="3">
    <source>
        <dbReference type="Pfam" id="PF22913"/>
    </source>
</evidence>
<dbReference type="SUPFAM" id="SSF50978">
    <property type="entry name" value="WD40 repeat-like"/>
    <property type="match status" value="1"/>
</dbReference>
<comment type="caution">
    <text evidence="4">The sequence shown here is derived from an EMBL/GenBank/DDBJ whole genome shotgun (WGS) entry which is preliminary data.</text>
</comment>
<reference evidence="4 5" key="1">
    <citation type="submission" date="2021-06" db="EMBL/GenBank/DDBJ databases">
        <title>Caerostris darwini draft genome.</title>
        <authorList>
            <person name="Kono N."/>
            <person name="Arakawa K."/>
        </authorList>
    </citation>
    <scope>NUCLEOTIDE SEQUENCE [LARGE SCALE GENOMIC DNA]</scope>
</reference>
<proteinExistence type="predicted"/>
<accession>A0AAV4RKV6</accession>
<evidence type="ECO:0000256" key="1">
    <source>
        <dbReference type="SAM" id="MobiDB-lite"/>
    </source>
</evidence>
<dbReference type="GO" id="GO:0070939">
    <property type="term" value="C:Dsl1/NZR complex"/>
    <property type="evidence" value="ECO:0007669"/>
    <property type="project" value="TreeGrafter"/>
</dbReference>
<dbReference type="InterPro" id="IPR036322">
    <property type="entry name" value="WD40_repeat_dom_sf"/>
</dbReference>
<evidence type="ECO:0000259" key="2">
    <source>
        <dbReference type="Pfam" id="PF15492"/>
    </source>
</evidence>
<dbReference type="Pfam" id="PF15492">
    <property type="entry name" value="Nbas_N"/>
    <property type="match status" value="1"/>
</dbReference>
<dbReference type="PANTHER" id="PTHR15922">
    <property type="entry name" value="NEUROBLASTOMA-AMPLIFIED SEQUENCE"/>
    <property type="match status" value="1"/>
</dbReference>
<keyword evidence="5" id="KW-1185">Reference proteome</keyword>
<dbReference type="Proteomes" id="UP001054837">
    <property type="component" value="Unassembled WGS sequence"/>
</dbReference>
<dbReference type="GO" id="GO:0006890">
    <property type="term" value="P:retrograde vesicle-mediated transport, Golgi to endoplasmic reticulum"/>
    <property type="evidence" value="ECO:0007669"/>
    <property type="project" value="TreeGrafter"/>
</dbReference>
<dbReference type="InterPro" id="IPR015943">
    <property type="entry name" value="WD40/YVTN_repeat-like_dom_sf"/>
</dbReference>
<organism evidence="4 5">
    <name type="scientific">Caerostris darwini</name>
    <dbReference type="NCBI Taxonomy" id="1538125"/>
    <lineage>
        <taxon>Eukaryota</taxon>
        <taxon>Metazoa</taxon>
        <taxon>Ecdysozoa</taxon>
        <taxon>Arthropoda</taxon>
        <taxon>Chelicerata</taxon>
        <taxon>Arachnida</taxon>
        <taxon>Araneae</taxon>
        <taxon>Araneomorphae</taxon>
        <taxon>Entelegynae</taxon>
        <taxon>Araneoidea</taxon>
        <taxon>Araneidae</taxon>
        <taxon>Caerostris</taxon>
    </lineage>
</organism>
<gene>
    <name evidence="4" type="primary">NBAS</name>
    <name evidence="4" type="ORF">CDAR_124471</name>
</gene>
<dbReference type="GO" id="GO:0000149">
    <property type="term" value="F:SNARE binding"/>
    <property type="evidence" value="ECO:0007669"/>
    <property type="project" value="TreeGrafter"/>
</dbReference>
<dbReference type="InterPro" id="IPR054751">
    <property type="entry name" value="NBAS_C"/>
</dbReference>
<name>A0AAV4RKV6_9ARAC</name>
<protein>
    <submittedName>
        <fullName evidence="4">Neuroblastoma-amplified sequence</fullName>
    </submittedName>
</protein>
<evidence type="ECO:0000313" key="5">
    <source>
        <dbReference type="Proteomes" id="UP001054837"/>
    </source>
</evidence>
<dbReference type="EMBL" id="BPLQ01006336">
    <property type="protein sequence ID" value="GIY21659.1"/>
    <property type="molecule type" value="Genomic_DNA"/>
</dbReference>
<dbReference type="PANTHER" id="PTHR15922:SF2">
    <property type="entry name" value="NBAS SUBUNIT OF NRZ TETHERING COMPLEX"/>
    <property type="match status" value="1"/>
</dbReference>
<dbReference type="Pfam" id="PF22913">
    <property type="entry name" value="NBAS_11th"/>
    <property type="match status" value="1"/>
</dbReference>
<feature type="compositionally biased region" description="Acidic residues" evidence="1">
    <location>
        <begin position="441"/>
        <end position="456"/>
    </location>
</feature>
<sequence>MLQETQDLENNILYELLIYGEWQQEPEVQGKGNLEQNDGNGNEGLIGKWLGFIANQQCPPPLVRQLNNLQMPWAFAIGGNGAVIAILQDASLEIRTSRDEYGAIIGRTQVFKDPYPQWRRILWSPDCTMLACAQSNGKLDFYDLIGAHMFSISNILSSPPNNGKQVFQYAIAGMAFSDVLVKNTQWSYEFLVANYLGDIRGYFISPSDGFKPSHVFSLSSCYPTGITCFTYHAAHNILIICGDSHKLTQSSDSSDAASVGFSAWRILSDYPYYKCIDDQMANSKKKNFYNVFKKSNENVVFKTIISPNGKILAAIHISGALSLWDLPSLRLKGHIWALNQQPNYGDTNPQLNEPGMKKKMDSSDPFHSFIIDINWWSDEAIIIARRCGSVTVSSIKTLQNLLGASPEWFEPSPAVTSFCDRGFLALESEIKVKGKKKSENVDDADDDEESSDDEEPPSIFAYSYGLLQRTLYFITDSDRFQPPRKKTKMITKIYRLLCLKSTTPEELYTRKITNEEYGEALALAKTYNLDSDLVYQRQWRKMPVTVETIHDYLSKIKKRSWVLHECMERVPESFEAAKELLHYGLQGTDLKALISIGKGEDHGRFILCNDYDDEDDELDSSWSFDSSLDVEEMYDAKKKHQNKKRAAMLKQVNFKKLTLEQKQLCQCRLKLLNYLDRLTSYEVILGGPILADQNYDHNFFRQFRSQSGLEAGLFFACNSNWEAVATLFTYHGSETLPHRLAILNNFPEITSPIEYQSLLPLFNERELIFYTWDEHQLREPDWCEIKYSKIPLSEDFIQEFYEKYKDLVKYRQTQLSFPLVTEWFIERAKEIESRSGLMDNAIQLLKLGIQRNIEGLDKLLDDMTTVEALVYECRVKVDLSLQEYEKLTDFEKVKLMMSTTSEENFLKNVHQWLVPFLNRCSKYDPGSGKSLFKSYLLSISKKDFIYCQKILESIKSDPSFIITDFNEIINLTLECVYQCEKTGELKKARTIYELLLSLPDTFARITRKVYSLPGSVANLKKQISVAELLEKNGLAVTLSMVQDISNSAEEIRKILTKLTRMASHRVPVLDEEEWKALLLDILEMQKILFECVTYEDCYEIVLRSLLCSGKLENVTFAGKMMECNNKQRRQNIGPQSFKLPYSKSVALVLTASQEYFNSASDSSDPCMSLAKSCLKLIEDVPASIEEEFDLISSVSLLKEFSVDILPLQVRLYENRMAVVKQALQKKEKNYKKSHKIMKLANLLRAGNISPREREGKVLTLIGEHAFQAKDYKECLAACQTLMNKGHEEGWLICYTLGGCNEFDDIPARYSLMSFSLAYCSEDLIETILKSRSELHLQVLQDRVKFLFGDIPMNFTAAHSENKLPEMSDGEFNSINTLWQTGEKTIQALQSTTQTAKVVLKGVQFWKDAINWVQPLALGWNGKSLDVEEDSNVDLIKQGICAFYDGLIENAHVSKLEANYQRYARPDLPQSLEISSSILRASLIQDSLKYESEVSSLESSVLLDVSKAYLPEDFVYSLCLLLALKDVNKVETLFNNLPSSPIVLQFASLYYALRIHISMCLPFTENVDDELDPATFCEETLNMRDELHSTMPLEERKNCERYLEMLKKYDKMLYDFIQAEFLHSIGGGVDATRFANDDVYKKDTIIGISMTLDDNIFQTALSLAHHYSVSSWDLYMSHLEYLFSESNVTVAVINERIEKFKISEKLLQHKKTFETRLKDCIYPGISGKDHEKLIICLSLLEHCGDNEDSLKVKPSVHKKLLNKFRAAMKNIDYKNVMSPDSSKLYLTEILNDSNVHMFAKVAADIPKKDGTFYSSSNIYCLWAIKYFFEGNSSNAKVPITKTEWIHRYESCSNTLQRLDPIDVLDLVDSIIFSERALEKMNIDCRSDIVKRIIKFCRGRSSIHKSNILLSTEWSEVATTLNALHLHLQRLEDETLVQLRESFDPKIKDYCKEFDLSKSDIEKLHNLLARIVLEGPDLELLKTFISCCPPEIGWEPSDAYMKAINVICEQIKHNQNFFTCFKEVAPIHALEAILHDMTKQQEELMMIEDMATEILNEFCQDSEVPVAVRLGILQLLEKTNFISPEYCDLLLLYRTQAVVSSMWPNLQVSEEEVADDFQRKILFDSLLCQCKTVEHFSSLAKLLCHWPAFTPSETWSCHDEPWTKLLCRMVSLTTKEALSTAVSVMEKALTFPNFNFENCQEVFNKFKEQNSILQTLKCALITNHDTLHSEAVKLLKSIPKVTADDYDCELLDLILKRSLTVQIISTDLYKPVIEFLLHCQDDNVQEDYKIMDTVIKEINEAGYCFEAGSLSLIKASTHSGLSTFSSAIRILQE</sequence>
<feature type="domain" description="NBAS subunit of NRZ tethering complex C-terminal" evidence="3">
    <location>
        <begin position="1957"/>
        <end position="2077"/>
    </location>
</feature>